<dbReference type="InterPro" id="IPR036812">
    <property type="entry name" value="NAD(P)_OxRdtase_dom_sf"/>
</dbReference>
<dbReference type="Pfam" id="PF00248">
    <property type="entry name" value="Aldo_ket_red"/>
    <property type="match status" value="1"/>
</dbReference>
<dbReference type="InterPro" id="IPR053135">
    <property type="entry name" value="AKR2_Oxidoreductase"/>
</dbReference>
<dbReference type="SUPFAM" id="SSF51430">
    <property type="entry name" value="NAD(P)-linked oxidoreductase"/>
    <property type="match status" value="1"/>
</dbReference>
<accession>A0ABW1EAC5</accession>
<dbReference type="PANTHER" id="PTHR43312">
    <property type="entry name" value="D-THREO-ALDOSE 1-DEHYDROGENASE"/>
    <property type="match status" value="1"/>
</dbReference>
<reference evidence="3" key="1">
    <citation type="journal article" date="2019" name="Int. J. Syst. Evol. Microbiol.">
        <title>The Global Catalogue of Microorganisms (GCM) 10K type strain sequencing project: providing services to taxonomists for standard genome sequencing and annotation.</title>
        <authorList>
            <consortium name="The Broad Institute Genomics Platform"/>
            <consortium name="The Broad Institute Genome Sequencing Center for Infectious Disease"/>
            <person name="Wu L."/>
            <person name="Ma J."/>
        </authorList>
    </citation>
    <scope>NUCLEOTIDE SEQUENCE [LARGE SCALE GENOMIC DNA]</scope>
    <source>
        <strain evidence="3">JCM 4087</strain>
    </source>
</reference>
<evidence type="ECO:0000313" key="3">
    <source>
        <dbReference type="Proteomes" id="UP001596091"/>
    </source>
</evidence>
<feature type="domain" description="NADP-dependent oxidoreductase" evidence="1">
    <location>
        <begin position="20"/>
        <end position="186"/>
    </location>
</feature>
<protein>
    <submittedName>
        <fullName evidence="2">Aldo/keto reductase</fullName>
    </submittedName>
</protein>
<dbReference type="Gene3D" id="3.20.20.100">
    <property type="entry name" value="NADP-dependent oxidoreductase domain"/>
    <property type="match status" value="1"/>
</dbReference>
<gene>
    <name evidence="2" type="ORF">ACFPT7_02695</name>
</gene>
<name>A0ABW1EAC5_9BACT</name>
<sequence length="332" mass="36210">MRYINFPVSDNGGATKISELGFGCAPLMGRVGRGDSLKALHSAEQAGVNFFDTARSYGYGESEGLLGDFLRGRRASMVVCTKFGILPPKGGWKQKVKPLAQAAIRVFPGMRQFARRQASGESTGNQFSVAVLRESFETSLRELKTDYVDMLIFHAAPVSVLDQDDLLDALGRLVESGKVRMAGISGDHPVIRETFRRQPKAITLAQFALNRACFDFVAATQTPEAQRLLLIANHPYGGPAGAATWADTLASLRNAPGVTVQLRDKFDINDPQLMPELLLNAILRGTGISVVLPSMMRSASLSGNVRALDHCRFTDEELDLIRVELTRRRSAA</sequence>
<proteinExistence type="predicted"/>
<organism evidence="2 3">
    <name type="scientific">Acidicapsa dinghuensis</name>
    <dbReference type="NCBI Taxonomy" id="2218256"/>
    <lineage>
        <taxon>Bacteria</taxon>
        <taxon>Pseudomonadati</taxon>
        <taxon>Acidobacteriota</taxon>
        <taxon>Terriglobia</taxon>
        <taxon>Terriglobales</taxon>
        <taxon>Acidobacteriaceae</taxon>
        <taxon>Acidicapsa</taxon>
    </lineage>
</organism>
<dbReference type="Proteomes" id="UP001596091">
    <property type="component" value="Unassembled WGS sequence"/>
</dbReference>
<dbReference type="EMBL" id="JBHSPH010000001">
    <property type="protein sequence ID" value="MFC5861195.1"/>
    <property type="molecule type" value="Genomic_DNA"/>
</dbReference>
<dbReference type="RefSeq" id="WP_263334217.1">
    <property type="nucleotide sequence ID" value="NZ_JAGSYH010000002.1"/>
</dbReference>
<comment type="caution">
    <text evidence="2">The sequence shown here is derived from an EMBL/GenBank/DDBJ whole genome shotgun (WGS) entry which is preliminary data.</text>
</comment>
<dbReference type="InterPro" id="IPR023210">
    <property type="entry name" value="NADP_OxRdtase_dom"/>
</dbReference>
<evidence type="ECO:0000259" key="1">
    <source>
        <dbReference type="Pfam" id="PF00248"/>
    </source>
</evidence>
<dbReference type="PANTHER" id="PTHR43312:SF1">
    <property type="entry name" value="NADP-DEPENDENT OXIDOREDUCTASE DOMAIN-CONTAINING PROTEIN"/>
    <property type="match status" value="1"/>
</dbReference>
<evidence type="ECO:0000313" key="2">
    <source>
        <dbReference type="EMBL" id="MFC5861195.1"/>
    </source>
</evidence>
<keyword evidence="3" id="KW-1185">Reference proteome</keyword>